<evidence type="ECO:0000313" key="2">
    <source>
        <dbReference type="Proteomes" id="UP001431783"/>
    </source>
</evidence>
<protein>
    <recommendedName>
        <fullName evidence="3">Transposase</fullName>
    </recommendedName>
</protein>
<name>A0AAW1TXM1_9CUCU</name>
<sequence length="206" mass="23407">MNINYPVGVGPKTNSDETLWTEIKRKRQPRKQISIVGKAKALVSIKKRSISLRVTIADRNVYDTNLKYLFSFISNSGFPYLFTANICVNSLFKDFMDTLAWAVDVSCPRKIESGKCAMCSCVRAGWPNHHTVEYNNHIQGLYWLSMHYSEFHSVYRVLTSALRLLHQRFGRPLTGGHIIMFADNSSSAVSERTHAELEDCVGEVKV</sequence>
<gene>
    <name evidence="1" type="ORF">WA026_020826</name>
</gene>
<reference evidence="1 2" key="1">
    <citation type="submission" date="2023-03" db="EMBL/GenBank/DDBJ databases">
        <title>Genome insight into feeding habits of ladybird beetles.</title>
        <authorList>
            <person name="Li H.-S."/>
            <person name="Huang Y.-H."/>
            <person name="Pang H."/>
        </authorList>
    </citation>
    <scope>NUCLEOTIDE SEQUENCE [LARGE SCALE GENOMIC DNA]</scope>
    <source>
        <strain evidence="1">SYSU_2023b</strain>
        <tissue evidence="1">Whole body</tissue>
    </source>
</reference>
<proteinExistence type="predicted"/>
<keyword evidence="2" id="KW-1185">Reference proteome</keyword>
<dbReference type="Proteomes" id="UP001431783">
    <property type="component" value="Unassembled WGS sequence"/>
</dbReference>
<dbReference type="EMBL" id="JARQZJ010000015">
    <property type="protein sequence ID" value="KAK9873097.1"/>
    <property type="molecule type" value="Genomic_DNA"/>
</dbReference>
<evidence type="ECO:0000313" key="1">
    <source>
        <dbReference type="EMBL" id="KAK9873097.1"/>
    </source>
</evidence>
<evidence type="ECO:0008006" key="3">
    <source>
        <dbReference type="Google" id="ProtNLM"/>
    </source>
</evidence>
<organism evidence="1 2">
    <name type="scientific">Henosepilachna vigintioctopunctata</name>
    <dbReference type="NCBI Taxonomy" id="420089"/>
    <lineage>
        <taxon>Eukaryota</taxon>
        <taxon>Metazoa</taxon>
        <taxon>Ecdysozoa</taxon>
        <taxon>Arthropoda</taxon>
        <taxon>Hexapoda</taxon>
        <taxon>Insecta</taxon>
        <taxon>Pterygota</taxon>
        <taxon>Neoptera</taxon>
        <taxon>Endopterygota</taxon>
        <taxon>Coleoptera</taxon>
        <taxon>Polyphaga</taxon>
        <taxon>Cucujiformia</taxon>
        <taxon>Coccinelloidea</taxon>
        <taxon>Coccinellidae</taxon>
        <taxon>Epilachninae</taxon>
        <taxon>Epilachnini</taxon>
        <taxon>Henosepilachna</taxon>
    </lineage>
</organism>
<accession>A0AAW1TXM1</accession>
<dbReference type="AlphaFoldDB" id="A0AAW1TXM1"/>
<comment type="caution">
    <text evidence="1">The sequence shown here is derived from an EMBL/GenBank/DDBJ whole genome shotgun (WGS) entry which is preliminary data.</text>
</comment>